<evidence type="ECO:0000256" key="3">
    <source>
        <dbReference type="ARBA" id="ARBA00022553"/>
    </source>
</evidence>
<keyword evidence="7" id="KW-0472">Membrane</keyword>
<protein>
    <recommendedName>
        <fullName evidence="2">histidine kinase</fullName>
        <ecNumber evidence="2">2.7.13.3</ecNumber>
    </recommendedName>
</protein>
<dbReference type="EC" id="2.7.13.3" evidence="2"/>
<accession>A0AAE3KC27</accession>
<dbReference type="PANTHER" id="PTHR43711:SF1">
    <property type="entry name" value="HISTIDINE KINASE 1"/>
    <property type="match status" value="1"/>
</dbReference>
<dbReference type="CDD" id="cd00082">
    <property type="entry name" value="HisKA"/>
    <property type="match status" value="1"/>
</dbReference>
<evidence type="ECO:0000256" key="4">
    <source>
        <dbReference type="ARBA" id="ARBA00022679"/>
    </source>
</evidence>
<evidence type="ECO:0000313" key="9">
    <source>
        <dbReference type="EMBL" id="MCL9817679.1"/>
    </source>
</evidence>
<dbReference type="InterPro" id="IPR005467">
    <property type="entry name" value="His_kinase_dom"/>
</dbReference>
<keyword evidence="9" id="KW-0547">Nucleotide-binding</keyword>
<dbReference type="Pfam" id="PF00512">
    <property type="entry name" value="HisKA"/>
    <property type="match status" value="1"/>
</dbReference>
<feature type="transmembrane region" description="Helical" evidence="7">
    <location>
        <begin position="150"/>
        <end position="171"/>
    </location>
</feature>
<dbReference type="SUPFAM" id="SSF55785">
    <property type="entry name" value="PYP-like sensor domain (PAS domain)"/>
    <property type="match status" value="1"/>
</dbReference>
<dbReference type="SMART" id="SM00387">
    <property type="entry name" value="HATPase_c"/>
    <property type="match status" value="1"/>
</dbReference>
<evidence type="ECO:0000256" key="7">
    <source>
        <dbReference type="SAM" id="Phobius"/>
    </source>
</evidence>
<feature type="transmembrane region" description="Helical" evidence="7">
    <location>
        <begin position="104"/>
        <end position="121"/>
    </location>
</feature>
<dbReference type="AlphaFoldDB" id="A0AAE3KC27"/>
<evidence type="ECO:0000313" key="10">
    <source>
        <dbReference type="Proteomes" id="UP001203207"/>
    </source>
</evidence>
<dbReference type="InterPro" id="IPR003594">
    <property type="entry name" value="HATPase_dom"/>
</dbReference>
<keyword evidence="6" id="KW-0902">Two-component regulatory system</keyword>
<evidence type="ECO:0000256" key="6">
    <source>
        <dbReference type="ARBA" id="ARBA00023012"/>
    </source>
</evidence>
<keyword evidence="9" id="KW-0067">ATP-binding</keyword>
<dbReference type="SUPFAM" id="SSF55874">
    <property type="entry name" value="ATPase domain of HSP90 chaperone/DNA topoisomerase II/histidine kinase"/>
    <property type="match status" value="1"/>
</dbReference>
<dbReference type="Pfam" id="PF02518">
    <property type="entry name" value="HATPase_c"/>
    <property type="match status" value="1"/>
</dbReference>
<dbReference type="PRINTS" id="PR00344">
    <property type="entry name" value="BCTRLSENSOR"/>
</dbReference>
<feature type="transmembrane region" description="Helical" evidence="7">
    <location>
        <begin position="214"/>
        <end position="232"/>
    </location>
</feature>
<sequence length="534" mass="58416">MSWDITPYTFILFIAAVTSFLWAAYGGYVIRKHGRKRYLIAFVIMTLSGTFWAILYAIQLASPTLEGKFLAYRIMHIGSLITPPAWLIFALAYTGRESWLTKKTIAAISFIPFALLVSIPTNPYQLAFTDVYIEFNVAQAVLVTENGPLYLMHLTYSYIIIFIGVILLLIYAVRSPSIVRRQAILLTVGAVVPTVINIIHLLNVPPLGSAVQINLTPISLAFSSVFFGIAIFRYRALDLRPIASEVVISQMGDGVIVIDQNETVVEINPAAKRLFGVDDVAIGSDIQTIIDAYPKLRAATEEDPHLISVANDTGMKLLQLTRSSLSIDTVTVGWVILCRDVTVQEEQRRELAAQNEQLDAFASSISHDLQTPLSVISGYATLAEETGDPTHFETIRKTVTEIETFRDELLALAKQGQTVTDPTPVQLADVVAEAADRIATDSLTIVNHADAVVLADRLRLQQVIDNLLRNARDHSTGPVIVTVRTTATGFVVEDDGPGVPESIRESLFDVGVTTHSGGSGFGLGIVRRIVEAHG</sequence>
<feature type="transmembrane region" description="Helical" evidence="7">
    <location>
        <begin position="6"/>
        <end position="26"/>
    </location>
</feature>
<dbReference type="InterPro" id="IPR031621">
    <property type="entry name" value="HisKA_7TM"/>
</dbReference>
<name>A0AAE3KC27_9EURY</name>
<dbReference type="Gene3D" id="3.30.565.10">
    <property type="entry name" value="Histidine kinase-like ATPase, C-terminal domain"/>
    <property type="match status" value="1"/>
</dbReference>
<feature type="transmembrane region" description="Helical" evidence="7">
    <location>
        <begin position="38"/>
        <end position="58"/>
    </location>
</feature>
<dbReference type="Pfam" id="PF16927">
    <property type="entry name" value="HisKA_7TM"/>
    <property type="match status" value="1"/>
</dbReference>
<feature type="domain" description="Histidine kinase" evidence="8">
    <location>
        <begin position="364"/>
        <end position="534"/>
    </location>
</feature>
<dbReference type="PANTHER" id="PTHR43711">
    <property type="entry name" value="TWO-COMPONENT HISTIDINE KINASE"/>
    <property type="match status" value="1"/>
</dbReference>
<keyword evidence="3" id="KW-0597">Phosphoprotein</keyword>
<dbReference type="RefSeq" id="WP_250584947.1">
    <property type="nucleotide sequence ID" value="NZ_JAKRVX010000005.1"/>
</dbReference>
<proteinExistence type="predicted"/>
<keyword evidence="5" id="KW-0418">Kinase</keyword>
<evidence type="ECO:0000259" key="8">
    <source>
        <dbReference type="PROSITE" id="PS50109"/>
    </source>
</evidence>
<keyword evidence="7" id="KW-1133">Transmembrane helix</keyword>
<evidence type="ECO:0000256" key="5">
    <source>
        <dbReference type="ARBA" id="ARBA00022777"/>
    </source>
</evidence>
<comment type="catalytic activity">
    <reaction evidence="1">
        <text>ATP + protein L-histidine = ADP + protein N-phospho-L-histidine.</text>
        <dbReference type="EC" id="2.7.13.3"/>
    </reaction>
</comment>
<dbReference type="InterPro" id="IPR035965">
    <property type="entry name" value="PAS-like_dom_sf"/>
</dbReference>
<evidence type="ECO:0000256" key="1">
    <source>
        <dbReference type="ARBA" id="ARBA00000085"/>
    </source>
</evidence>
<gene>
    <name evidence="9" type="ORF">AArcSt2_12050</name>
</gene>
<dbReference type="InterPro" id="IPR036097">
    <property type="entry name" value="HisK_dim/P_sf"/>
</dbReference>
<reference evidence="9" key="2">
    <citation type="submission" date="2022-02" db="EMBL/GenBank/DDBJ databases">
        <authorList>
            <person name="Elcheninov A.G."/>
            <person name="Sorokin D.Y."/>
            <person name="Kublanov I.V."/>
        </authorList>
    </citation>
    <scope>NUCLEOTIDE SEQUENCE</scope>
    <source>
        <strain evidence="9">AArc-St2</strain>
    </source>
</reference>
<dbReference type="Gene3D" id="3.30.450.20">
    <property type="entry name" value="PAS domain"/>
    <property type="match status" value="1"/>
</dbReference>
<dbReference type="Proteomes" id="UP001203207">
    <property type="component" value="Unassembled WGS sequence"/>
</dbReference>
<evidence type="ECO:0000256" key="2">
    <source>
        <dbReference type="ARBA" id="ARBA00012438"/>
    </source>
</evidence>
<dbReference type="GO" id="GO:0005524">
    <property type="term" value="F:ATP binding"/>
    <property type="evidence" value="ECO:0007669"/>
    <property type="project" value="UniProtKB-KW"/>
</dbReference>
<dbReference type="Gene3D" id="1.10.287.130">
    <property type="match status" value="1"/>
</dbReference>
<dbReference type="SMART" id="SM00388">
    <property type="entry name" value="HisKA"/>
    <property type="match status" value="1"/>
</dbReference>
<dbReference type="EMBL" id="JAKRVX010000005">
    <property type="protein sequence ID" value="MCL9817679.1"/>
    <property type="molecule type" value="Genomic_DNA"/>
</dbReference>
<dbReference type="Pfam" id="PF13188">
    <property type="entry name" value="PAS_8"/>
    <property type="match status" value="1"/>
</dbReference>
<dbReference type="InterPro" id="IPR004358">
    <property type="entry name" value="Sig_transdc_His_kin-like_C"/>
</dbReference>
<feature type="transmembrane region" description="Helical" evidence="7">
    <location>
        <begin position="70"/>
        <end position="92"/>
    </location>
</feature>
<feature type="transmembrane region" description="Helical" evidence="7">
    <location>
        <begin position="183"/>
        <end position="202"/>
    </location>
</feature>
<reference evidence="9" key="1">
    <citation type="journal article" date="2022" name="Syst. Appl. Microbiol.">
        <title>Natronocalculus amylovorans gen. nov., sp. nov., and Natranaeroarchaeum aerophilus sp. nov., dominant culturable amylolytic natronoarchaea from hypersaline soda lakes in southwestern Siberia.</title>
        <authorList>
            <person name="Sorokin D.Y."/>
            <person name="Elcheninov A.G."/>
            <person name="Khizhniak T.V."/>
            <person name="Koenen M."/>
            <person name="Bale N.J."/>
            <person name="Damste J.S.S."/>
            <person name="Kublanov I.V."/>
        </authorList>
    </citation>
    <scope>NUCLEOTIDE SEQUENCE</scope>
    <source>
        <strain evidence="9">AArc-St2</strain>
    </source>
</reference>
<dbReference type="SUPFAM" id="SSF47384">
    <property type="entry name" value="Homodimeric domain of signal transducing histidine kinase"/>
    <property type="match status" value="1"/>
</dbReference>
<keyword evidence="7" id="KW-0812">Transmembrane</keyword>
<dbReference type="PROSITE" id="PS50109">
    <property type="entry name" value="HIS_KIN"/>
    <property type="match status" value="1"/>
</dbReference>
<dbReference type="InterPro" id="IPR000014">
    <property type="entry name" value="PAS"/>
</dbReference>
<organism evidence="9 10">
    <name type="scientific">Natronocalculus amylovorans</name>
    <dbReference type="NCBI Taxonomy" id="2917812"/>
    <lineage>
        <taxon>Archaea</taxon>
        <taxon>Methanobacteriati</taxon>
        <taxon>Methanobacteriota</taxon>
        <taxon>Stenosarchaea group</taxon>
        <taxon>Halobacteria</taxon>
        <taxon>Halobacteriales</taxon>
        <taxon>Haloferacaceae</taxon>
        <taxon>Natronocalculus</taxon>
    </lineage>
</organism>
<keyword evidence="4" id="KW-0808">Transferase</keyword>
<dbReference type="InterPro" id="IPR036890">
    <property type="entry name" value="HATPase_C_sf"/>
</dbReference>
<dbReference type="GO" id="GO:0000155">
    <property type="term" value="F:phosphorelay sensor kinase activity"/>
    <property type="evidence" value="ECO:0007669"/>
    <property type="project" value="InterPro"/>
</dbReference>
<keyword evidence="10" id="KW-1185">Reference proteome</keyword>
<dbReference type="InterPro" id="IPR050736">
    <property type="entry name" value="Sensor_HK_Regulatory"/>
</dbReference>
<comment type="caution">
    <text evidence="9">The sequence shown here is derived from an EMBL/GenBank/DDBJ whole genome shotgun (WGS) entry which is preliminary data.</text>
</comment>
<dbReference type="InterPro" id="IPR003661">
    <property type="entry name" value="HisK_dim/P_dom"/>
</dbReference>